<feature type="binding site" evidence="7">
    <location>
        <position position="170"/>
    </location>
    <ligand>
        <name>Mg(2+)</name>
        <dbReference type="ChEBI" id="CHEBI:18420"/>
    </ligand>
</feature>
<sequence>MLNNSLYIIFAFCLAAGLGAMIMPKILFISQKKKLFDLPNSRKVHDTPIPRLGGLSFFPEIIITCGFIVGLRFLLGLSIDSAGPQEATMCKYLMLIVGMTILYLIGICDDLVGLSYKPKFLAQLIAASFLAASGTWLNTLNGLFGIYDIPAYVGMPITIFLVIYITNAINLIDGIDGLASGLCCIALGILTIINVYHQQYYFALLGASTFGVIVPFWVYNVFGNAKHGHKIFMGDTGSLTLGLVLGFLAINMSQNMTGRPNDVNHTMIIVFSTLIVPVFDVVRVVFRRVINKKNPFLPDKNHFHHKLLRTGMRARWVMITILLFSGFFIIINTLMTKNININIIVVIDIAVWVLFHCIVTHFGNKHKREKEAKEKAATMS</sequence>
<evidence type="ECO:0000256" key="1">
    <source>
        <dbReference type="ARBA" id="ARBA00004651"/>
    </source>
</evidence>
<dbReference type="CDD" id="cd06853">
    <property type="entry name" value="GT_WecA_like"/>
    <property type="match status" value="1"/>
</dbReference>
<gene>
    <name evidence="9" type="ORF">C7Y71_010790</name>
</gene>
<dbReference type="GO" id="GO:0044038">
    <property type="term" value="P:cell wall macromolecule biosynthetic process"/>
    <property type="evidence" value="ECO:0007669"/>
    <property type="project" value="TreeGrafter"/>
</dbReference>
<dbReference type="InterPro" id="IPR000715">
    <property type="entry name" value="Glycosyl_transferase_4"/>
</dbReference>
<protein>
    <submittedName>
        <fullName evidence="9">Undecaprenyl/decaprenyl-phosphate alpha-N-acetylglucosaminyl 1-phosphate transferase</fullName>
    </submittedName>
</protein>
<evidence type="ECO:0000256" key="6">
    <source>
        <dbReference type="ARBA" id="ARBA00023136"/>
    </source>
</evidence>
<keyword evidence="5 8" id="KW-1133">Transmembrane helix</keyword>
<dbReference type="Proteomes" id="UP000249375">
    <property type="component" value="Chromosome"/>
</dbReference>
<feature type="transmembrane region" description="Helical" evidence="8">
    <location>
        <begin position="149"/>
        <end position="166"/>
    </location>
</feature>
<feature type="transmembrane region" description="Helical" evidence="8">
    <location>
        <begin position="178"/>
        <end position="196"/>
    </location>
</feature>
<dbReference type="PANTHER" id="PTHR22926">
    <property type="entry name" value="PHOSPHO-N-ACETYLMURAMOYL-PENTAPEPTIDE-TRANSFERASE"/>
    <property type="match status" value="1"/>
</dbReference>
<keyword evidence="4 8" id="KW-0812">Transmembrane</keyword>
<dbReference type="InterPro" id="IPR018480">
    <property type="entry name" value="PNAcMuramoyl-5peptid_Trfase_CS"/>
</dbReference>
<name>A0A5P8E934_9BACT</name>
<accession>A0A5P8E934</accession>
<feature type="transmembrane region" description="Helical" evidence="8">
    <location>
        <begin position="316"/>
        <end position="335"/>
    </location>
</feature>
<evidence type="ECO:0000256" key="7">
    <source>
        <dbReference type="PIRSR" id="PIRSR600715-1"/>
    </source>
</evidence>
<feature type="binding site" evidence="7">
    <location>
        <position position="235"/>
    </location>
    <ligand>
        <name>Mg(2+)</name>
        <dbReference type="ChEBI" id="CHEBI:18420"/>
    </ligand>
</feature>
<evidence type="ECO:0000256" key="4">
    <source>
        <dbReference type="ARBA" id="ARBA00022692"/>
    </source>
</evidence>
<keyword evidence="7" id="KW-0479">Metal-binding</keyword>
<feature type="transmembrane region" description="Helical" evidence="8">
    <location>
        <begin position="265"/>
        <end position="286"/>
    </location>
</feature>
<dbReference type="KEGG" id="alq:C7Y71_010790"/>
<dbReference type="GO" id="GO:0071555">
    <property type="term" value="P:cell wall organization"/>
    <property type="evidence" value="ECO:0007669"/>
    <property type="project" value="TreeGrafter"/>
</dbReference>
<evidence type="ECO:0000256" key="2">
    <source>
        <dbReference type="ARBA" id="ARBA00022475"/>
    </source>
</evidence>
<keyword evidence="3 9" id="KW-0808">Transferase</keyword>
<keyword evidence="2" id="KW-1003">Cell membrane</keyword>
<dbReference type="PANTHER" id="PTHR22926:SF3">
    <property type="entry name" value="UNDECAPRENYL-PHOSPHATE ALPHA-N-ACETYLGLUCOSAMINYL 1-PHOSPHATE TRANSFERASE"/>
    <property type="match status" value="1"/>
</dbReference>
<dbReference type="AlphaFoldDB" id="A0A5P8E934"/>
<dbReference type="Pfam" id="PF00953">
    <property type="entry name" value="Glycos_transf_4"/>
    <property type="match status" value="1"/>
</dbReference>
<dbReference type="GO" id="GO:0046872">
    <property type="term" value="F:metal ion binding"/>
    <property type="evidence" value="ECO:0007669"/>
    <property type="project" value="UniProtKB-KW"/>
</dbReference>
<dbReference type="EMBL" id="CP033459">
    <property type="protein sequence ID" value="QFQ13458.1"/>
    <property type="molecule type" value="Genomic_DNA"/>
</dbReference>
<proteinExistence type="predicted"/>
<keyword evidence="10" id="KW-1185">Reference proteome</keyword>
<evidence type="ECO:0000256" key="3">
    <source>
        <dbReference type="ARBA" id="ARBA00022679"/>
    </source>
</evidence>
<comment type="cofactor">
    <cofactor evidence="7">
        <name>Mg(2+)</name>
        <dbReference type="ChEBI" id="CHEBI:18420"/>
    </cofactor>
</comment>
<evidence type="ECO:0000256" key="5">
    <source>
        <dbReference type="ARBA" id="ARBA00022989"/>
    </source>
</evidence>
<dbReference type="PROSITE" id="PS01348">
    <property type="entry name" value="MRAY_2"/>
    <property type="match status" value="1"/>
</dbReference>
<evidence type="ECO:0000256" key="8">
    <source>
        <dbReference type="SAM" id="Phobius"/>
    </source>
</evidence>
<feature type="transmembrane region" description="Helical" evidence="8">
    <location>
        <begin position="6"/>
        <end position="28"/>
    </location>
</feature>
<evidence type="ECO:0000313" key="10">
    <source>
        <dbReference type="Proteomes" id="UP000249375"/>
    </source>
</evidence>
<keyword evidence="6 8" id="KW-0472">Membrane</keyword>
<feature type="transmembrane region" description="Helical" evidence="8">
    <location>
        <begin position="231"/>
        <end position="253"/>
    </location>
</feature>
<feature type="transmembrane region" description="Helical" evidence="8">
    <location>
        <begin position="91"/>
        <end position="108"/>
    </location>
</feature>
<reference evidence="9 10" key="1">
    <citation type="submission" date="2018-11" db="EMBL/GenBank/DDBJ databases">
        <authorList>
            <person name="Na S.W."/>
            <person name="Baik M."/>
        </authorList>
    </citation>
    <scope>NUCLEOTIDE SEQUENCE [LARGE SCALE GENOMIC DNA]</scope>
    <source>
        <strain evidence="9 10">E39</strain>
    </source>
</reference>
<dbReference type="GO" id="GO:0005886">
    <property type="term" value="C:plasma membrane"/>
    <property type="evidence" value="ECO:0007669"/>
    <property type="project" value="UniProtKB-SubCell"/>
</dbReference>
<evidence type="ECO:0000313" key="9">
    <source>
        <dbReference type="EMBL" id="QFQ13458.1"/>
    </source>
</evidence>
<dbReference type="GO" id="GO:0016780">
    <property type="term" value="F:phosphotransferase activity, for other substituted phosphate groups"/>
    <property type="evidence" value="ECO:0007669"/>
    <property type="project" value="InterPro"/>
</dbReference>
<organism evidence="9 10">
    <name type="scientific">Pseudoprevotella muciniphila</name>
    <dbReference type="NCBI Taxonomy" id="2133944"/>
    <lineage>
        <taxon>Bacteria</taxon>
        <taxon>Pseudomonadati</taxon>
        <taxon>Bacteroidota</taxon>
        <taxon>Bacteroidia</taxon>
        <taxon>Bacteroidales</taxon>
        <taxon>Prevotellaceae</taxon>
        <taxon>Pseudoprevotella</taxon>
    </lineage>
</organism>
<feature type="transmembrane region" description="Helical" evidence="8">
    <location>
        <begin position="341"/>
        <end position="363"/>
    </location>
</feature>
<feature type="transmembrane region" description="Helical" evidence="8">
    <location>
        <begin position="202"/>
        <end position="219"/>
    </location>
</feature>
<dbReference type="GO" id="GO:0009103">
    <property type="term" value="P:lipopolysaccharide biosynthetic process"/>
    <property type="evidence" value="ECO:0007669"/>
    <property type="project" value="TreeGrafter"/>
</dbReference>
<feature type="transmembrane region" description="Helical" evidence="8">
    <location>
        <begin position="49"/>
        <end position="71"/>
    </location>
</feature>
<dbReference type="OrthoDB" id="9783652at2"/>
<dbReference type="RefSeq" id="WP_111897687.1">
    <property type="nucleotide sequence ID" value="NZ_CP033459.1"/>
</dbReference>
<comment type="subcellular location">
    <subcellularLocation>
        <location evidence="1">Cell membrane</location>
        <topology evidence="1">Multi-pass membrane protein</topology>
    </subcellularLocation>
</comment>
<keyword evidence="7" id="KW-0460">Magnesium</keyword>